<keyword evidence="8" id="KW-1185">Reference proteome</keyword>
<evidence type="ECO:0000256" key="2">
    <source>
        <dbReference type="ARBA" id="ARBA00022679"/>
    </source>
</evidence>
<dbReference type="InterPro" id="IPR003000">
    <property type="entry name" value="Sirtuin"/>
</dbReference>
<dbReference type="Gene3D" id="3.40.50.1220">
    <property type="entry name" value="TPP-binding domain"/>
    <property type="match status" value="1"/>
</dbReference>
<dbReference type="Proteomes" id="UP000642819">
    <property type="component" value="Unassembled WGS sequence"/>
</dbReference>
<feature type="binding site" evidence="4">
    <location>
        <position position="189"/>
    </location>
    <ligand>
        <name>Zn(2+)</name>
        <dbReference type="ChEBI" id="CHEBI:29105"/>
    </ligand>
</feature>
<dbReference type="PROSITE" id="PS50305">
    <property type="entry name" value="SIRTUIN"/>
    <property type="match status" value="1"/>
</dbReference>
<dbReference type="InterPro" id="IPR026590">
    <property type="entry name" value="Ssirtuin_cat_dom"/>
</dbReference>
<feature type="active site" description="Proton acceptor" evidence="4">
    <location>
        <position position="178"/>
    </location>
</feature>
<evidence type="ECO:0000259" key="6">
    <source>
        <dbReference type="PROSITE" id="PS50305"/>
    </source>
</evidence>
<dbReference type="Gene3D" id="3.30.1600.10">
    <property type="entry name" value="SIR2/SIRT2 'Small Domain"/>
    <property type="match status" value="1"/>
</dbReference>
<accession>A0ABQ3GDP4</accession>
<keyword evidence="3" id="KW-0520">NAD</keyword>
<sequence>MSDGSAENVLANGAGSGEATPGRGRLSSAGPAAELAIDTAHKAALRSIARVVDETAEPQDPARAEAGIYSMLAAGDVLVITGAGISTDSGIPDYRGPNGSLKRHRPMTYQEFKHDPAARHRYWARSFVGWRHMHTAAPNRGHYLLAEFERHGQLSGIVTQNVDGLHVAAGSENVIPLHGDLSLVRCLNCGNVESRPNLDARLVEANPGYLERIELDPSAVNPDGDVTLEERHVDAFVMVGCIVCGSVELKPDVVYFGENVPAERKKAVAELEAASRGVLVVGSSLAVMSGYKIVLDAVRESKPVGIINGGPSRADAKADWRWRARVGTALERLRNDLL</sequence>
<evidence type="ECO:0000256" key="1">
    <source>
        <dbReference type="ARBA" id="ARBA00012928"/>
    </source>
</evidence>
<feature type="binding site" evidence="4">
    <location>
        <position position="241"/>
    </location>
    <ligand>
        <name>Zn(2+)</name>
        <dbReference type="ChEBI" id="CHEBI:29105"/>
    </ligand>
</feature>
<dbReference type="EMBL" id="BMXK01000003">
    <property type="protein sequence ID" value="GHD02773.1"/>
    <property type="molecule type" value="Genomic_DNA"/>
</dbReference>
<dbReference type="EC" id="2.3.1.286" evidence="1"/>
<feature type="binding site" evidence="4">
    <location>
        <position position="244"/>
    </location>
    <ligand>
        <name>Zn(2+)</name>
        <dbReference type="ChEBI" id="CHEBI:29105"/>
    </ligand>
</feature>
<gene>
    <name evidence="7" type="ORF">GCM10008096_08280</name>
</gene>
<dbReference type="InterPro" id="IPR026591">
    <property type="entry name" value="Sirtuin_cat_small_dom_sf"/>
</dbReference>
<evidence type="ECO:0000256" key="5">
    <source>
        <dbReference type="SAM" id="MobiDB-lite"/>
    </source>
</evidence>
<evidence type="ECO:0000313" key="7">
    <source>
        <dbReference type="EMBL" id="GHD02773.1"/>
    </source>
</evidence>
<feature type="region of interest" description="Disordered" evidence="5">
    <location>
        <begin position="1"/>
        <end position="31"/>
    </location>
</feature>
<dbReference type="SUPFAM" id="SSF52467">
    <property type="entry name" value="DHS-like NAD/FAD-binding domain"/>
    <property type="match status" value="1"/>
</dbReference>
<evidence type="ECO:0000313" key="8">
    <source>
        <dbReference type="Proteomes" id="UP000642819"/>
    </source>
</evidence>
<dbReference type="InterPro" id="IPR050134">
    <property type="entry name" value="NAD-dep_sirtuin_deacylases"/>
</dbReference>
<reference evidence="8" key="1">
    <citation type="journal article" date="2019" name="Int. J. Syst. Evol. Microbiol.">
        <title>The Global Catalogue of Microorganisms (GCM) 10K type strain sequencing project: providing services to taxonomists for standard genome sequencing and annotation.</title>
        <authorList>
            <consortium name="The Broad Institute Genomics Platform"/>
            <consortium name="The Broad Institute Genome Sequencing Center for Infectious Disease"/>
            <person name="Wu L."/>
            <person name="Ma J."/>
        </authorList>
    </citation>
    <scope>NUCLEOTIDE SEQUENCE [LARGE SCALE GENOMIC DNA]</scope>
    <source>
        <strain evidence="8">KCTC 19466</strain>
    </source>
</reference>
<evidence type="ECO:0000256" key="3">
    <source>
        <dbReference type="ARBA" id="ARBA00023027"/>
    </source>
</evidence>
<keyword evidence="4" id="KW-0862">Zinc</keyword>
<feature type="domain" description="Deacetylase sirtuin-type" evidence="6">
    <location>
        <begin position="55"/>
        <end position="338"/>
    </location>
</feature>
<dbReference type="PANTHER" id="PTHR11085:SF10">
    <property type="entry name" value="NAD-DEPENDENT PROTEIN DEACYLASE SIRTUIN-5, MITOCHONDRIAL-RELATED"/>
    <property type="match status" value="1"/>
</dbReference>
<dbReference type="InterPro" id="IPR029035">
    <property type="entry name" value="DHS-like_NAD/FAD-binding_dom"/>
</dbReference>
<keyword evidence="2" id="KW-0808">Transferase</keyword>
<dbReference type="PANTHER" id="PTHR11085">
    <property type="entry name" value="NAD-DEPENDENT PROTEIN DEACYLASE SIRTUIN-5, MITOCHONDRIAL-RELATED"/>
    <property type="match status" value="1"/>
</dbReference>
<keyword evidence="4" id="KW-0479">Metal-binding</keyword>
<dbReference type="Pfam" id="PF02146">
    <property type="entry name" value="SIR2"/>
    <property type="match status" value="1"/>
</dbReference>
<protein>
    <recommendedName>
        <fullName evidence="1">protein acetyllysine N-acetyltransferase</fullName>
        <ecNumber evidence="1">2.3.1.286</ecNumber>
    </recommendedName>
</protein>
<feature type="binding site" evidence="4">
    <location>
        <position position="186"/>
    </location>
    <ligand>
        <name>Zn(2+)</name>
        <dbReference type="ChEBI" id="CHEBI:29105"/>
    </ligand>
</feature>
<proteinExistence type="predicted"/>
<evidence type="ECO:0000256" key="4">
    <source>
        <dbReference type="PROSITE-ProRule" id="PRU00236"/>
    </source>
</evidence>
<organism evidence="7 8">
    <name type="scientific">Zhihengliuella salsuginis</name>
    <dbReference type="NCBI Taxonomy" id="578222"/>
    <lineage>
        <taxon>Bacteria</taxon>
        <taxon>Bacillati</taxon>
        <taxon>Actinomycetota</taxon>
        <taxon>Actinomycetes</taxon>
        <taxon>Micrococcales</taxon>
        <taxon>Micrococcaceae</taxon>
        <taxon>Zhihengliuella</taxon>
    </lineage>
</organism>
<name>A0ABQ3GDP4_9MICC</name>
<comment type="caution">
    <text evidence="7">The sequence shown here is derived from an EMBL/GenBank/DDBJ whole genome shotgun (WGS) entry which is preliminary data.</text>
</comment>